<gene>
    <name evidence="8" type="ORF">D806_028620</name>
</gene>
<dbReference type="InterPro" id="IPR002328">
    <property type="entry name" value="ADH_Zn_CS"/>
</dbReference>
<dbReference type="Gene3D" id="3.90.180.10">
    <property type="entry name" value="Medium-chain alcohol dehydrogenases, catalytic domain"/>
    <property type="match status" value="1"/>
</dbReference>
<dbReference type="Pfam" id="PF00107">
    <property type="entry name" value="ADH_zinc_N"/>
    <property type="match status" value="1"/>
</dbReference>
<evidence type="ECO:0000259" key="7">
    <source>
        <dbReference type="SMART" id="SM00829"/>
    </source>
</evidence>
<proteinExistence type="inferred from homology"/>
<dbReference type="InterPro" id="IPR011032">
    <property type="entry name" value="GroES-like_sf"/>
</dbReference>
<reference evidence="9" key="2">
    <citation type="submission" date="2018-03" db="EMBL/GenBank/DDBJ databases">
        <authorList>
            <person name="Derbyshire K."/>
            <person name="Gray T.A."/>
            <person name="Champion M."/>
        </authorList>
    </citation>
    <scope>NUCLEOTIDE SEQUENCE [LARGE SCALE GENOMIC DNA]</scope>
    <source>
        <strain evidence="9">MKD8</strain>
    </source>
</reference>
<dbReference type="EMBL" id="CP027541">
    <property type="protein sequence ID" value="AWT53836.1"/>
    <property type="molecule type" value="Genomic_DNA"/>
</dbReference>
<comment type="cofactor">
    <cofactor evidence="1 6">
        <name>Zn(2+)</name>
        <dbReference type="ChEBI" id="CHEBI:29105"/>
    </cofactor>
</comment>
<keyword evidence="4 6" id="KW-0862">Zinc</keyword>
<dbReference type="InterPro" id="IPR020843">
    <property type="entry name" value="ER"/>
</dbReference>
<comment type="similarity">
    <text evidence="2 6">Belongs to the zinc-containing alcohol dehydrogenase family.</text>
</comment>
<evidence type="ECO:0000256" key="6">
    <source>
        <dbReference type="RuleBase" id="RU361277"/>
    </source>
</evidence>
<accession>A0A2U9PQ41</accession>
<dbReference type="SUPFAM" id="SSF50129">
    <property type="entry name" value="GroES-like"/>
    <property type="match status" value="1"/>
</dbReference>
<evidence type="ECO:0000313" key="9">
    <source>
        <dbReference type="Proteomes" id="UP000011200"/>
    </source>
</evidence>
<dbReference type="InterPro" id="IPR013154">
    <property type="entry name" value="ADH-like_N"/>
</dbReference>
<keyword evidence="3 6" id="KW-0479">Metal-binding</keyword>
<dbReference type="PANTHER" id="PTHR43161">
    <property type="entry name" value="SORBITOL DEHYDROGENASE"/>
    <property type="match status" value="1"/>
</dbReference>
<evidence type="ECO:0000313" key="8">
    <source>
        <dbReference type="EMBL" id="AWT53836.1"/>
    </source>
</evidence>
<name>A0A2U9PQ41_MYCSE</name>
<evidence type="ECO:0000256" key="1">
    <source>
        <dbReference type="ARBA" id="ARBA00001947"/>
    </source>
</evidence>
<dbReference type="GO" id="GO:0008270">
    <property type="term" value="F:zinc ion binding"/>
    <property type="evidence" value="ECO:0007669"/>
    <property type="project" value="InterPro"/>
</dbReference>
<reference evidence="8 9" key="1">
    <citation type="journal article" date="2013" name="Genome Announc.">
        <title>Draft genome sequence of MKD8, a conjugal recipient Mycobacterium smegmatis strain.</title>
        <authorList>
            <person name="Gray T.A."/>
            <person name="Palumbo M.J."/>
            <person name="Derbyshire K.M."/>
        </authorList>
    </citation>
    <scope>NUCLEOTIDE SEQUENCE [LARGE SCALE GENOMIC DNA]</scope>
    <source>
        <strain evidence="8 9">MKD8</strain>
    </source>
</reference>
<dbReference type="GO" id="GO:0016491">
    <property type="term" value="F:oxidoreductase activity"/>
    <property type="evidence" value="ECO:0007669"/>
    <property type="project" value="UniProtKB-KW"/>
</dbReference>
<feature type="domain" description="Enoyl reductase (ER)" evidence="7">
    <location>
        <begin position="8"/>
        <end position="320"/>
    </location>
</feature>
<dbReference type="InterPro" id="IPR013149">
    <property type="entry name" value="ADH-like_C"/>
</dbReference>
<evidence type="ECO:0000256" key="3">
    <source>
        <dbReference type="ARBA" id="ARBA00022723"/>
    </source>
</evidence>
<evidence type="ECO:0000256" key="2">
    <source>
        <dbReference type="ARBA" id="ARBA00008072"/>
    </source>
</evidence>
<sequence length="324" mass="32741">MKAVVVHGANDLRVEELPDPAPGTGEVLVAMEWGGICGSDISYWRHGSTGTAVLKHPMVLGHEVAGHIAGVGAGVTGLREGDRVTIHPATESGGYFGSAAFDPHTDGGFCGLKVVRAEQIRRLPDAVDTVRGALAEPLAVAMHAVNRAGAVRGREVLVNGAGPIGALVVAAAKYAGAASVVAADVVDAPLAIAKAMGADGVVNLAAGEHLPSQVEVVFEASGAAAALGGVLHAAARNGVVVQVGNLPGQPTPASLGDLVTRELTWIGSYRFVDEITDAVAALDDGLDVTPLITHRYPIDDAADAIAVAADRNTGSGKVLIQLNG</sequence>
<keyword evidence="5" id="KW-0560">Oxidoreductase</keyword>
<dbReference type="InterPro" id="IPR036291">
    <property type="entry name" value="NAD(P)-bd_dom_sf"/>
</dbReference>
<dbReference type="PANTHER" id="PTHR43161:SF9">
    <property type="entry name" value="SORBITOL DEHYDROGENASE"/>
    <property type="match status" value="1"/>
</dbReference>
<dbReference type="CDD" id="cd08232">
    <property type="entry name" value="idonate-5-DH"/>
    <property type="match status" value="1"/>
</dbReference>
<evidence type="ECO:0000256" key="4">
    <source>
        <dbReference type="ARBA" id="ARBA00022833"/>
    </source>
</evidence>
<protein>
    <submittedName>
        <fullName evidence="8">L-idonate 5-dehydrogenase</fullName>
    </submittedName>
</protein>
<evidence type="ECO:0000256" key="5">
    <source>
        <dbReference type="ARBA" id="ARBA00023002"/>
    </source>
</evidence>
<dbReference type="PROSITE" id="PS00059">
    <property type="entry name" value="ADH_ZINC"/>
    <property type="match status" value="1"/>
</dbReference>
<dbReference type="SMART" id="SM00829">
    <property type="entry name" value="PKS_ER"/>
    <property type="match status" value="1"/>
</dbReference>
<dbReference type="RefSeq" id="WP_003894274.1">
    <property type="nucleotide sequence ID" value="NZ_CP027541.1"/>
</dbReference>
<organism evidence="8 9">
    <name type="scientific">Mycolicibacterium smegmatis (strain MKD8)</name>
    <name type="common">Mycobacterium smegmatis</name>
    <dbReference type="NCBI Taxonomy" id="1214915"/>
    <lineage>
        <taxon>Bacteria</taxon>
        <taxon>Bacillati</taxon>
        <taxon>Actinomycetota</taxon>
        <taxon>Actinomycetes</taxon>
        <taxon>Mycobacteriales</taxon>
        <taxon>Mycobacteriaceae</taxon>
        <taxon>Mycolicibacterium</taxon>
    </lineage>
</organism>
<dbReference type="Pfam" id="PF08240">
    <property type="entry name" value="ADH_N"/>
    <property type="match status" value="1"/>
</dbReference>
<dbReference type="Proteomes" id="UP000011200">
    <property type="component" value="Chromosome"/>
</dbReference>
<dbReference type="SUPFAM" id="SSF51735">
    <property type="entry name" value="NAD(P)-binding Rossmann-fold domains"/>
    <property type="match status" value="1"/>
</dbReference>
<dbReference type="Gene3D" id="3.40.50.720">
    <property type="entry name" value="NAD(P)-binding Rossmann-like Domain"/>
    <property type="match status" value="1"/>
</dbReference>
<dbReference type="AlphaFoldDB" id="A0A2U9PQ41"/>